<dbReference type="Proteomes" id="UP000196778">
    <property type="component" value="Unassembled WGS sequence"/>
</dbReference>
<proteinExistence type="predicted"/>
<organism evidence="2 3">
    <name type="scientific">Mycetocola reblochoni REB411</name>
    <dbReference type="NCBI Taxonomy" id="1255698"/>
    <lineage>
        <taxon>Bacteria</taxon>
        <taxon>Bacillati</taxon>
        <taxon>Actinomycetota</taxon>
        <taxon>Actinomycetes</taxon>
        <taxon>Micrococcales</taxon>
        <taxon>Microbacteriaceae</taxon>
        <taxon>Mycetocola</taxon>
    </lineage>
</organism>
<keyword evidence="3" id="KW-1185">Reference proteome</keyword>
<dbReference type="RefSeq" id="WP_087137290.1">
    <property type="nucleotide sequence ID" value="NZ_FUKR01000050.1"/>
</dbReference>
<dbReference type="EMBL" id="FUKR01000050">
    <property type="protein sequence ID" value="SJN34077.1"/>
    <property type="molecule type" value="Genomic_DNA"/>
</dbReference>
<feature type="compositionally biased region" description="Basic and acidic residues" evidence="1">
    <location>
        <begin position="389"/>
        <end position="400"/>
    </location>
</feature>
<dbReference type="AlphaFoldDB" id="A0A1R4JPZ5"/>
<evidence type="ECO:0000256" key="1">
    <source>
        <dbReference type="SAM" id="MobiDB-lite"/>
    </source>
</evidence>
<name>A0A1R4JPZ5_9MICO</name>
<sequence>MLPRENTSWPPSPWDHAYATYAENEAWYLGDTKRLQAIYRRQGQATHTHRGELHTGGVVGAVSRMFWGRPVPPGEHRTRVHIPAPSDLATLSSDLIFSEPPEVTLSVEDKKAQARLDVIGNSDDAHAMFNTMGELKSVFGATALVTRWDTDIADHAWLECAAADVVIPTFRSGKLASLALWTEHRDGQRVYRHVEDHQPGFIEHALYLGTADNLGRRVPLQERPETEHLALLVDGDSRMLTGIDRLTASYNINMPSRAWRKRGQLAHAGRSDFAGALQLFDAIDETWSSWMRDLKLAGGKVIVPDAYLQSNGRGKGAFFDESREFMVGINSPGDPNGAGKLDVVQFKIRVEEHERTLYGLYKELLRHAGYSHSVWGEYNSSSQATATEVEDRNKASERTRDKKALFDRAAIAEQSATALEVDGLLFPGKGGGRFDLPQVVFPEVSQIDPEKGARVVQLLSAAGAASTQTLVARANPDWDEARVTQEVEAIEAVKQSSRMVDPAGVTF</sequence>
<accession>A0A1R4JPZ5</accession>
<gene>
    <name evidence="2" type="ORF">FM119_08755</name>
</gene>
<evidence type="ECO:0000313" key="2">
    <source>
        <dbReference type="EMBL" id="SJN34077.1"/>
    </source>
</evidence>
<reference evidence="3" key="1">
    <citation type="submission" date="2017-02" db="EMBL/GenBank/DDBJ databases">
        <authorList>
            <person name="Dridi B."/>
        </authorList>
    </citation>
    <scope>NUCLEOTIDE SEQUENCE [LARGE SCALE GENOMIC DNA]</scope>
    <source>
        <strain evidence="3">EB411</strain>
    </source>
</reference>
<protein>
    <submittedName>
        <fullName evidence="2">Phage minor capsid protein #Fam0015</fullName>
    </submittedName>
</protein>
<feature type="region of interest" description="Disordered" evidence="1">
    <location>
        <begin position="381"/>
        <end position="400"/>
    </location>
</feature>
<dbReference type="OrthoDB" id="3268708at2"/>
<evidence type="ECO:0000313" key="3">
    <source>
        <dbReference type="Proteomes" id="UP000196778"/>
    </source>
</evidence>